<dbReference type="GO" id="GO:0005829">
    <property type="term" value="C:cytosol"/>
    <property type="evidence" value="ECO:0007669"/>
    <property type="project" value="TreeGrafter"/>
</dbReference>
<keyword evidence="3" id="KW-0677">Repeat</keyword>
<dbReference type="Gene3D" id="3.80.10.10">
    <property type="entry name" value="Ribonuclease Inhibitor"/>
    <property type="match status" value="4"/>
</dbReference>
<dbReference type="Pfam" id="PF00536">
    <property type="entry name" value="SAM_1"/>
    <property type="match status" value="1"/>
</dbReference>
<dbReference type="GO" id="GO:0005634">
    <property type="term" value="C:nucleus"/>
    <property type="evidence" value="ECO:0007669"/>
    <property type="project" value="TreeGrafter"/>
</dbReference>
<dbReference type="Gene3D" id="1.10.150.50">
    <property type="entry name" value="Transcription Factor, Ets-1"/>
    <property type="match status" value="1"/>
</dbReference>
<dbReference type="EMBL" id="BDIP01000106">
    <property type="protein sequence ID" value="GIQ80107.1"/>
    <property type="molecule type" value="Genomic_DNA"/>
</dbReference>
<feature type="compositionally biased region" description="Low complexity" evidence="4">
    <location>
        <begin position="114"/>
        <end position="124"/>
    </location>
</feature>
<accession>A0A9K3CPU6</accession>
<feature type="domain" description="SAM" evidence="5">
    <location>
        <begin position="1"/>
        <end position="61"/>
    </location>
</feature>
<keyword evidence="2" id="KW-0433">Leucine-rich repeat</keyword>
<dbReference type="OrthoDB" id="120976at2759"/>
<evidence type="ECO:0000256" key="3">
    <source>
        <dbReference type="ARBA" id="ARBA00022737"/>
    </source>
</evidence>
<evidence type="ECO:0000313" key="7">
    <source>
        <dbReference type="Proteomes" id="UP000265618"/>
    </source>
</evidence>
<dbReference type="SUPFAM" id="SSF52047">
    <property type="entry name" value="RNI-like"/>
    <property type="match status" value="2"/>
</dbReference>
<feature type="compositionally biased region" description="Basic and acidic residues" evidence="4">
    <location>
        <begin position="165"/>
        <end position="191"/>
    </location>
</feature>
<dbReference type="GO" id="GO:0031267">
    <property type="term" value="F:small GTPase binding"/>
    <property type="evidence" value="ECO:0007669"/>
    <property type="project" value="TreeGrafter"/>
</dbReference>
<dbReference type="GO" id="GO:0005096">
    <property type="term" value="F:GTPase activator activity"/>
    <property type="evidence" value="ECO:0007669"/>
    <property type="project" value="UniProtKB-KW"/>
</dbReference>
<sequence length="886" mass="97624">MGVYDWLVSAGLEAFYPNFEVQKISEEEFIAITIQDYASLGVTKLSDKQKLFRLVSALKEEMKQPSESRPVIPREVEVSPVKPREREREAPVPEHRERERERESYREEPEPRNSRIPSSIPSRPAKVDPRGIPTDHGTVVPPPDQFEDQMGHRIRIVISTYMSETARKRPTREGEGGERERDERPPKRRQEGGGAPTESTLVPSSVNVDPTVQVNQGQPRSTQVKQEVLPYLSERVDLATGVRVKEEGEGEGRDREGVLETQVKVEGFPPLKERDDLPLLVPVKEEGEGGDDGVPMAEKAVAHRDSVNDLATWIYTQEDSGRLRECGALMGQMAQDLYTAGRREISQRERIQTLEQRMDALTPVIDATRLTETDREGETAVSCDAERQGGRERDIDIADGPQGQETDGNQSMAGREGEREKVDAEESETNRRLRVDPTVLTLLCNFLEECQSKHCWFRQLFYTTKPTKISLVHQTFGAGSARDLTALFNLLPSLRHFDLDVTGLGDAGTLHVIRGLPKLKNIMAFGVSGRLGPDGAQALADVIPSVTFLEQLCLTDCYIGDTGAEALAGALSQKPFREFALVDESVTDAGAAAIAGALSGATSLRKLSLCLDSLTGVGALALAESFASLPFLTKLHLTFELGDREVSALGKSLNSLRSLTELYIDMCDFGPAGAMSLAKGLKVTKRLEKIHLCGDMRPEGAIAVLVSVSDARSLEELMIVDCTVRDDAAQLIGKGLACWPRLKKLCLKGVKDCEDKGIGDAGARDIASRLWLVPLLTELILDHNCIGNPGVQAIIEARRDVPLLEKLCLGSNNIGDEGGEAIRKSLATMNALRELPLDGNPMSLDIQERIDNTMSRRTRKRRRADQHAQSAQDKAKGDIWRSYCVD</sequence>
<dbReference type="AlphaFoldDB" id="A0A9K3CPU6"/>
<protein>
    <recommendedName>
        <fullName evidence="5">SAM domain-containing protein</fullName>
    </recommendedName>
</protein>
<keyword evidence="7" id="KW-1185">Reference proteome</keyword>
<proteinExistence type="predicted"/>
<feature type="compositionally biased region" description="Basic and acidic residues" evidence="4">
    <location>
        <begin position="63"/>
        <end position="113"/>
    </location>
</feature>
<gene>
    <name evidence="6" type="ORF">KIPB_000853</name>
</gene>
<dbReference type="PANTHER" id="PTHR24113">
    <property type="entry name" value="RAN GTPASE-ACTIVATING PROTEIN 1"/>
    <property type="match status" value="1"/>
</dbReference>
<dbReference type="Pfam" id="PF13516">
    <property type="entry name" value="LRR_6"/>
    <property type="match status" value="4"/>
</dbReference>
<dbReference type="PANTHER" id="PTHR24113:SF12">
    <property type="entry name" value="RAN GTPASE-ACTIVATING PROTEIN 1"/>
    <property type="match status" value="1"/>
</dbReference>
<dbReference type="GO" id="GO:0048471">
    <property type="term" value="C:perinuclear region of cytoplasm"/>
    <property type="evidence" value="ECO:0007669"/>
    <property type="project" value="TreeGrafter"/>
</dbReference>
<dbReference type="SUPFAM" id="SSF47769">
    <property type="entry name" value="SAM/Pointed domain"/>
    <property type="match status" value="1"/>
</dbReference>
<dbReference type="PROSITE" id="PS50105">
    <property type="entry name" value="SAM_DOMAIN"/>
    <property type="match status" value="1"/>
</dbReference>
<dbReference type="InterPro" id="IPR032675">
    <property type="entry name" value="LRR_dom_sf"/>
</dbReference>
<feature type="region of interest" description="Disordered" evidence="4">
    <location>
        <begin position="854"/>
        <end position="874"/>
    </location>
</feature>
<evidence type="ECO:0000256" key="4">
    <source>
        <dbReference type="SAM" id="MobiDB-lite"/>
    </source>
</evidence>
<dbReference type="InterPro" id="IPR001611">
    <property type="entry name" value="Leu-rich_rpt"/>
</dbReference>
<reference evidence="6 7" key="1">
    <citation type="journal article" date="2018" name="PLoS ONE">
        <title>The draft genome of Kipferlia bialata reveals reductive genome evolution in fornicate parasites.</title>
        <authorList>
            <person name="Tanifuji G."/>
            <person name="Takabayashi S."/>
            <person name="Kume K."/>
            <person name="Takagi M."/>
            <person name="Nakayama T."/>
            <person name="Kamikawa R."/>
            <person name="Inagaki Y."/>
            <person name="Hashimoto T."/>
        </authorList>
    </citation>
    <scope>NUCLEOTIDE SEQUENCE [LARGE SCALE GENOMIC DNA]</scope>
    <source>
        <strain evidence="6">NY0173</strain>
    </source>
</reference>
<name>A0A9K3CPU6_9EUKA</name>
<organism evidence="6 7">
    <name type="scientific">Kipferlia bialata</name>
    <dbReference type="NCBI Taxonomy" id="797122"/>
    <lineage>
        <taxon>Eukaryota</taxon>
        <taxon>Metamonada</taxon>
        <taxon>Carpediemonas-like organisms</taxon>
        <taxon>Kipferlia</taxon>
    </lineage>
</organism>
<keyword evidence="1" id="KW-0343">GTPase activation</keyword>
<feature type="compositionally biased region" description="Polar residues" evidence="4">
    <location>
        <begin position="197"/>
        <end position="223"/>
    </location>
</feature>
<comment type="caution">
    <text evidence="6">The sequence shown here is derived from an EMBL/GenBank/DDBJ whole genome shotgun (WGS) entry which is preliminary data.</text>
</comment>
<evidence type="ECO:0000259" key="5">
    <source>
        <dbReference type="PROSITE" id="PS50105"/>
    </source>
</evidence>
<evidence type="ECO:0000313" key="6">
    <source>
        <dbReference type="EMBL" id="GIQ80107.1"/>
    </source>
</evidence>
<dbReference type="InterPro" id="IPR001660">
    <property type="entry name" value="SAM"/>
</dbReference>
<evidence type="ECO:0000256" key="2">
    <source>
        <dbReference type="ARBA" id="ARBA00022614"/>
    </source>
</evidence>
<dbReference type="InterPro" id="IPR027038">
    <property type="entry name" value="RanGap"/>
</dbReference>
<dbReference type="InterPro" id="IPR013761">
    <property type="entry name" value="SAM/pointed_sf"/>
</dbReference>
<evidence type="ECO:0000256" key="1">
    <source>
        <dbReference type="ARBA" id="ARBA00022468"/>
    </source>
</evidence>
<feature type="region of interest" description="Disordered" evidence="4">
    <location>
        <begin position="370"/>
        <end position="430"/>
    </location>
</feature>
<feature type="compositionally biased region" description="Basic and acidic residues" evidence="4">
    <location>
        <begin position="415"/>
        <end position="430"/>
    </location>
</feature>
<feature type="compositionally biased region" description="Polar residues" evidence="4">
    <location>
        <begin position="403"/>
        <end position="412"/>
    </location>
</feature>
<feature type="region of interest" description="Disordered" evidence="4">
    <location>
        <begin position="63"/>
        <end position="223"/>
    </location>
</feature>
<dbReference type="Proteomes" id="UP000265618">
    <property type="component" value="Unassembled WGS sequence"/>
</dbReference>
<dbReference type="SMART" id="SM00368">
    <property type="entry name" value="LRR_RI"/>
    <property type="match status" value="7"/>
</dbReference>
<dbReference type="GO" id="GO:0006913">
    <property type="term" value="P:nucleocytoplasmic transport"/>
    <property type="evidence" value="ECO:0007669"/>
    <property type="project" value="TreeGrafter"/>
</dbReference>
<feature type="compositionally biased region" description="Basic and acidic residues" evidence="4">
    <location>
        <begin position="370"/>
        <end position="396"/>
    </location>
</feature>